<dbReference type="EMBL" id="CP001028">
    <property type="protein sequence ID" value="ACB69180.1"/>
    <property type="molecule type" value="Genomic_DNA"/>
</dbReference>
<proteinExistence type="predicted"/>
<gene>
    <name evidence="1" type="ordered locus">BamMC406_6780</name>
</gene>
<dbReference type="Proteomes" id="UP000001680">
    <property type="component" value="Plasmid pBMC401"/>
</dbReference>
<keyword evidence="1" id="KW-0614">Plasmid</keyword>
<dbReference type="HOGENOM" id="CLU_1657540_0_0_4"/>
<protein>
    <submittedName>
        <fullName evidence="1">Uncharacterized protein</fullName>
    </submittedName>
</protein>
<dbReference type="KEGG" id="bac:BamMC406_6780"/>
<name>B1Z6V3_BURA4</name>
<geneLocation type="plasmid" evidence="1 2">
    <name>pBMC401</name>
</geneLocation>
<dbReference type="AlphaFoldDB" id="B1Z6V3"/>
<organism evidence="1 2">
    <name type="scientific">Burkholderia ambifaria (strain MC40-6)</name>
    <dbReference type="NCBI Taxonomy" id="398577"/>
    <lineage>
        <taxon>Bacteria</taxon>
        <taxon>Pseudomonadati</taxon>
        <taxon>Pseudomonadota</taxon>
        <taxon>Betaproteobacteria</taxon>
        <taxon>Burkholderiales</taxon>
        <taxon>Burkholderiaceae</taxon>
        <taxon>Burkholderia</taxon>
        <taxon>Burkholderia cepacia complex</taxon>
    </lineage>
</organism>
<accession>B1Z6V3</accession>
<sequence>MDYETHYADLVYLVNGDLAVCRYRFFLVNTDPKQVIVQIDNHRGPKNVLVTDYRARDTILNRIADRELMGIPFDMLCVALTNDGTHHILFVEPDLEDYVHRGFPYERSPEPAARGRHVERISIDSRNLVIGRARILTAHATPTPAAADLASVLDRPVAG</sequence>
<evidence type="ECO:0000313" key="2">
    <source>
        <dbReference type="Proteomes" id="UP000001680"/>
    </source>
</evidence>
<evidence type="ECO:0000313" key="1">
    <source>
        <dbReference type="EMBL" id="ACB69180.1"/>
    </source>
</evidence>
<dbReference type="OrthoDB" id="9129743at2"/>
<dbReference type="RefSeq" id="WP_012367412.1">
    <property type="nucleotide sequence ID" value="NC_010553.1"/>
</dbReference>
<reference evidence="2" key="1">
    <citation type="submission" date="2008-04" db="EMBL/GenBank/DDBJ databases">
        <title>Complete sequence of plasmid 1 of Burkholderia ambifaria MC40-6.</title>
        <authorList>
            <person name="Copeland A."/>
            <person name="Lucas S."/>
            <person name="Lapidus A."/>
            <person name="Glavina del Rio T."/>
            <person name="Dalin E."/>
            <person name="Tice H."/>
            <person name="Pitluck S."/>
            <person name="Chain P."/>
            <person name="Malfatti S."/>
            <person name="Shin M."/>
            <person name="Vergez L."/>
            <person name="Lang D."/>
            <person name="Schmutz J."/>
            <person name="Larimer F."/>
            <person name="Land M."/>
            <person name="Hauser L."/>
            <person name="Kyrpides N."/>
            <person name="Lykidis A."/>
            <person name="Ramette A."/>
            <person name="Konstantinidis K."/>
            <person name="Tiedje J."/>
            <person name="Richardson P."/>
        </authorList>
    </citation>
    <scope>NUCLEOTIDE SEQUENCE [LARGE SCALE GENOMIC DNA]</scope>
    <source>
        <strain evidence="2">MC40-6</strain>
        <plasmid evidence="2">Plasmid pBMC401</plasmid>
    </source>
</reference>